<feature type="region of interest" description="Disordered" evidence="1">
    <location>
        <begin position="280"/>
        <end position="320"/>
    </location>
</feature>
<reference evidence="2" key="2">
    <citation type="submission" date="2025-09" db="UniProtKB">
        <authorList>
            <consortium name="Ensembl"/>
        </authorList>
    </citation>
    <scope>IDENTIFICATION</scope>
</reference>
<keyword evidence="3" id="KW-1185">Reference proteome</keyword>
<feature type="compositionally biased region" description="Basic and acidic residues" evidence="1">
    <location>
        <begin position="831"/>
        <end position="840"/>
    </location>
</feature>
<dbReference type="Proteomes" id="UP000694389">
    <property type="component" value="Unassembled WGS sequence"/>
</dbReference>
<feature type="region of interest" description="Disordered" evidence="1">
    <location>
        <begin position="496"/>
        <end position="530"/>
    </location>
</feature>
<protein>
    <recommendedName>
        <fullName evidence="4">Protein Jumonji</fullName>
    </recommendedName>
</protein>
<gene>
    <name evidence="2" type="primary">LOC127367434</name>
</gene>
<feature type="compositionally biased region" description="Polar residues" evidence="1">
    <location>
        <begin position="841"/>
        <end position="883"/>
    </location>
</feature>
<evidence type="ECO:0000313" key="3">
    <source>
        <dbReference type="Proteomes" id="UP000694389"/>
    </source>
</evidence>
<feature type="compositionally biased region" description="Polar residues" evidence="1">
    <location>
        <begin position="132"/>
        <end position="141"/>
    </location>
</feature>
<dbReference type="Ensembl" id="ENSDLAT00005073862.1">
    <property type="protein sequence ID" value="ENSDLAP00005064116.1"/>
    <property type="gene ID" value="ENSDLAG00005029164.1"/>
</dbReference>
<dbReference type="OrthoDB" id="8951118at2759"/>
<name>A0A8P4FZL0_DICLA</name>
<organism evidence="2 3">
    <name type="scientific">Dicentrarchus labrax</name>
    <name type="common">European seabass</name>
    <name type="synonym">Morone labrax</name>
    <dbReference type="NCBI Taxonomy" id="13489"/>
    <lineage>
        <taxon>Eukaryota</taxon>
        <taxon>Metazoa</taxon>
        <taxon>Chordata</taxon>
        <taxon>Craniata</taxon>
        <taxon>Vertebrata</taxon>
        <taxon>Euteleostomi</taxon>
        <taxon>Actinopterygii</taxon>
        <taxon>Neopterygii</taxon>
        <taxon>Teleostei</taxon>
        <taxon>Neoteleostei</taxon>
        <taxon>Acanthomorphata</taxon>
        <taxon>Eupercaria</taxon>
        <taxon>Moronidae</taxon>
        <taxon>Dicentrarchus</taxon>
    </lineage>
</organism>
<dbReference type="OMA" id="TLRSHKT"/>
<feature type="region of interest" description="Disordered" evidence="1">
    <location>
        <begin position="408"/>
        <end position="463"/>
    </location>
</feature>
<sequence>MSTDRPKRNIIKKKYDISDGMPWCEERLVRKVLFLSLREFRDTHRTTHNHSHIHTRTHTHKRVSKNTLLLQKTQTLPNTHRQKSIQTRQSVHTSQQKVTHRPQNVHTRKNTHSAQTMHMSKHLRPHEHNNKGQKTNLSQDSHTPKNKCTHTLQNMQVKSKMCTGKITHTEQHTHLQENTHMFLKKSVSTRTRSQKSQNRLSLLNSTYIETAKHMHSTQNKHSVRNTQTLLSTPVPSRTLRSHTPTSLSGSLVNGINRCQSLLSASPSWSWHSRTHPQQCCPASIHHDKDDPATKRPRLQAQRKFAQSPPSSPGPPVLMTSARSNHTHNLAVVSCLTRRRPKTEDFLSFLCLRGSAALPSNMAFLASGQAKEPGGTQHVTSCLSTNHRTATEEKNMSIFSRVARVQQDSRSLRGSGGSAAVNSFCPLTSRAQRRKERERREEELQRMRKEGMEEDRREEAEGHLLRPSELSLQFRRTNKVAMVTGFSEQRTSYVRSIPPVKPCTGVGSRQSPRPSSTCKLGHPQSRPREINNKHLSRHSNQELPRSQHLPPHHRPVPNYCSNPKTFISLQNSGRNLIRSPAQIPLNNGSVIRQLSENPGVLRLSRRRRGLPPDTSPLNRVPLDNNSLNKCRTLQYNDGDVLLESDCHIAEIPQTEADSEKDVRAVYVNHMDKITGSHDEVFKQDKCGHIGEMTLERGSCISEDLQDKVNVGKLSLESNTNVITNYDLSPVSKVICRHVREKRLQRKQSASSTIPKPNIRTNVSRTFARAATARTTVTEADISSVTSAHVHTDQPANYSAKHTAKGTYKGNSKNITKCTSPACSYSIHNSKGAAKDSSKGTTEDLSATVSNNCSTSKGSTKALTQTKSPTSAIKTRTSPRILQKR</sequence>
<evidence type="ECO:0000313" key="2">
    <source>
        <dbReference type="Ensembl" id="ENSDLAP00005064116.1"/>
    </source>
</evidence>
<feature type="compositionally biased region" description="Basic and acidic residues" evidence="1">
    <location>
        <begin position="437"/>
        <end position="463"/>
    </location>
</feature>
<evidence type="ECO:0008006" key="4">
    <source>
        <dbReference type="Google" id="ProtNLM"/>
    </source>
</evidence>
<feature type="region of interest" description="Disordered" evidence="1">
    <location>
        <begin position="537"/>
        <end position="556"/>
    </location>
</feature>
<dbReference type="AlphaFoldDB" id="A0A8P4FZL0"/>
<proteinExistence type="predicted"/>
<dbReference type="GeneTree" id="ENSGT00980000198721"/>
<feature type="region of interest" description="Disordered" evidence="1">
    <location>
        <begin position="827"/>
        <end position="883"/>
    </location>
</feature>
<dbReference type="RefSeq" id="XP_051263241.1">
    <property type="nucleotide sequence ID" value="XM_051407281.1"/>
</dbReference>
<feature type="region of interest" description="Disordered" evidence="1">
    <location>
        <begin position="77"/>
        <end position="147"/>
    </location>
</feature>
<feature type="compositionally biased region" description="Polar residues" evidence="1">
    <location>
        <begin position="506"/>
        <end position="517"/>
    </location>
</feature>
<reference evidence="2" key="1">
    <citation type="submission" date="2025-08" db="UniProtKB">
        <authorList>
            <consortium name="Ensembl"/>
        </authorList>
    </citation>
    <scope>IDENTIFICATION</scope>
</reference>
<accession>A0A8P4FZL0</accession>
<evidence type="ECO:0000256" key="1">
    <source>
        <dbReference type="SAM" id="MobiDB-lite"/>
    </source>
</evidence>
<dbReference type="GeneID" id="127367434"/>
<feature type="compositionally biased region" description="Basic and acidic residues" evidence="1">
    <location>
        <begin position="284"/>
        <end position="293"/>
    </location>
</feature>
<feature type="compositionally biased region" description="Polar residues" evidence="1">
    <location>
        <begin position="84"/>
        <end position="105"/>
    </location>
</feature>